<accession>A0ABR9DMK6</accession>
<dbReference type="PRINTS" id="PR01543">
    <property type="entry name" value="ANATRNSFRASE"/>
</dbReference>
<name>A0ABR9DMK6_9MICO</name>
<evidence type="ECO:0000313" key="3">
    <source>
        <dbReference type="EMBL" id="MBD9698360.1"/>
    </source>
</evidence>
<evidence type="ECO:0000256" key="1">
    <source>
        <dbReference type="ARBA" id="ARBA00006547"/>
    </source>
</evidence>
<dbReference type="PANTHER" id="PTHR11786:SF0">
    <property type="entry name" value="ARYLAMINE N-ACETYLTRANSFERASE 4-RELATED"/>
    <property type="match status" value="1"/>
</dbReference>
<dbReference type="InterPro" id="IPR038765">
    <property type="entry name" value="Papain-like_cys_pep_sf"/>
</dbReference>
<organism evidence="3 4">
    <name type="scientific">Flavimobilis rhizosphaerae</name>
    <dbReference type="NCBI Taxonomy" id="2775421"/>
    <lineage>
        <taxon>Bacteria</taxon>
        <taxon>Bacillati</taxon>
        <taxon>Actinomycetota</taxon>
        <taxon>Actinomycetes</taxon>
        <taxon>Micrococcales</taxon>
        <taxon>Jonesiaceae</taxon>
        <taxon>Flavimobilis</taxon>
    </lineage>
</organism>
<proteinExistence type="inferred from homology"/>
<dbReference type="SUPFAM" id="SSF54001">
    <property type="entry name" value="Cysteine proteinases"/>
    <property type="match status" value="1"/>
</dbReference>
<dbReference type="Gene3D" id="2.40.128.150">
    <property type="entry name" value="Cysteine proteinases"/>
    <property type="match status" value="1"/>
</dbReference>
<evidence type="ECO:0000313" key="4">
    <source>
        <dbReference type="Proteomes" id="UP000642107"/>
    </source>
</evidence>
<dbReference type="RefSeq" id="WP_192277462.1">
    <property type="nucleotide sequence ID" value="NZ_JACZDF010000001.1"/>
</dbReference>
<dbReference type="PANTHER" id="PTHR11786">
    <property type="entry name" value="N-HYDROXYARYLAMINE O-ACETYLTRANSFERASE"/>
    <property type="match status" value="1"/>
</dbReference>
<evidence type="ECO:0000256" key="2">
    <source>
        <dbReference type="RuleBase" id="RU003452"/>
    </source>
</evidence>
<dbReference type="InterPro" id="IPR001447">
    <property type="entry name" value="Arylamine_N-AcTrfase"/>
</dbReference>
<gene>
    <name evidence="3" type="ORF">IGS67_02475</name>
</gene>
<comment type="similarity">
    <text evidence="1 2">Belongs to the arylamine N-acetyltransferase family.</text>
</comment>
<keyword evidence="4" id="KW-1185">Reference proteome</keyword>
<sequence length="285" mass="31127">MTDTTPDAPAADGWTVGRLDLDAYLDRIGCVRPRTASVDALREIHRAHVASIPFENLDVVLGRRVSLDLDAIEAKLVGARRGGYCYEHALLLGAALTRLGYVVERLLVRTGEPLEHPRPRAHAALRVTINGAPWFADVGYGSGLLEPIPFAEAGSHRQGVWGFEMLRGGDGYLRFRRDAGAGWRTEQTLTDEPIYPVDLAVANEGTSTSPTSPFVQTLHVVRVDEDCERSLHGREHRVVVPGRPVESRTVADDEMGETLRGLGLELTGDEIDALLAFLHAREVAA</sequence>
<dbReference type="Proteomes" id="UP000642107">
    <property type="component" value="Unassembled WGS sequence"/>
</dbReference>
<reference evidence="3 4" key="1">
    <citation type="submission" date="2020-09" db="EMBL/GenBank/DDBJ databases">
        <title>Flavimobilis rhizosphaerae sp. nov., isolated from rhizosphere soil of Spartina alterniflora.</title>
        <authorList>
            <person name="Hanqin C."/>
        </authorList>
    </citation>
    <scope>NUCLEOTIDE SEQUENCE [LARGE SCALE GENOMIC DNA]</scope>
    <source>
        <strain evidence="3 4">GY 10621</strain>
    </source>
</reference>
<dbReference type="EMBL" id="JACZDF010000001">
    <property type="protein sequence ID" value="MBD9698360.1"/>
    <property type="molecule type" value="Genomic_DNA"/>
</dbReference>
<comment type="caution">
    <text evidence="3">The sequence shown here is derived from an EMBL/GenBank/DDBJ whole genome shotgun (WGS) entry which is preliminary data.</text>
</comment>
<dbReference type="Gene3D" id="3.30.2140.10">
    <property type="entry name" value="Arylamine N-acetyltransferase"/>
    <property type="match status" value="1"/>
</dbReference>
<protein>
    <submittedName>
        <fullName evidence="3">Arylamine N-acetyltransferase</fullName>
    </submittedName>
</protein>
<dbReference type="Pfam" id="PF00797">
    <property type="entry name" value="Acetyltransf_2"/>
    <property type="match status" value="1"/>
</dbReference>